<comment type="similarity">
    <text evidence="2">Belongs to the VKOR family.</text>
</comment>
<evidence type="ECO:0000313" key="14">
    <source>
        <dbReference type="EMBL" id="KAF7994115.1"/>
    </source>
</evidence>
<dbReference type="SMART" id="SM00756">
    <property type="entry name" value="VKc"/>
    <property type="match status" value="1"/>
</dbReference>
<feature type="transmembrane region" description="Helical" evidence="12">
    <location>
        <begin position="12"/>
        <end position="30"/>
    </location>
</feature>
<proteinExistence type="inferred from homology"/>
<organism evidence="14 15">
    <name type="scientific">Aphidius gifuensis</name>
    <name type="common">Parasitoid wasp</name>
    <dbReference type="NCBI Taxonomy" id="684658"/>
    <lineage>
        <taxon>Eukaryota</taxon>
        <taxon>Metazoa</taxon>
        <taxon>Ecdysozoa</taxon>
        <taxon>Arthropoda</taxon>
        <taxon>Hexapoda</taxon>
        <taxon>Insecta</taxon>
        <taxon>Pterygota</taxon>
        <taxon>Neoptera</taxon>
        <taxon>Endopterygota</taxon>
        <taxon>Hymenoptera</taxon>
        <taxon>Apocrita</taxon>
        <taxon>Ichneumonoidea</taxon>
        <taxon>Braconidae</taxon>
        <taxon>Aphidiinae</taxon>
        <taxon>Aphidius</taxon>
    </lineage>
</organism>
<dbReference type="Gene3D" id="1.20.1440.130">
    <property type="entry name" value="VKOR domain"/>
    <property type="match status" value="1"/>
</dbReference>
<dbReference type="OrthoDB" id="17010at2759"/>
<evidence type="ECO:0000256" key="1">
    <source>
        <dbReference type="ARBA" id="ARBA00004477"/>
    </source>
</evidence>
<dbReference type="CDD" id="cd12917">
    <property type="entry name" value="VKOR_euk"/>
    <property type="match status" value="1"/>
</dbReference>
<reference evidence="14 15" key="1">
    <citation type="submission" date="2020-08" db="EMBL/GenBank/DDBJ databases">
        <title>Aphidius gifuensis genome sequencing and assembly.</title>
        <authorList>
            <person name="Du Z."/>
        </authorList>
    </citation>
    <scope>NUCLEOTIDE SEQUENCE [LARGE SCALE GENOMIC DNA]</scope>
    <source>
        <strain evidence="14">YNYX2018</strain>
        <tissue evidence="14">Adults</tissue>
    </source>
</reference>
<dbReference type="InterPro" id="IPR012932">
    <property type="entry name" value="VKOR"/>
</dbReference>
<evidence type="ECO:0000256" key="4">
    <source>
        <dbReference type="ARBA" id="ARBA00022692"/>
    </source>
</evidence>
<dbReference type="GO" id="GO:0005789">
    <property type="term" value="C:endoplasmic reticulum membrane"/>
    <property type="evidence" value="ECO:0007669"/>
    <property type="project" value="UniProtKB-SubCell"/>
</dbReference>
<feature type="domain" description="Vitamin K epoxide reductase" evidence="13">
    <location>
        <begin position="8"/>
        <end position="151"/>
    </location>
</feature>
<feature type="transmembrane region" description="Helical" evidence="12">
    <location>
        <begin position="103"/>
        <end position="123"/>
    </location>
</feature>
<dbReference type="PANTHER" id="PTHR14519">
    <property type="entry name" value="VITAMIN K EPOXIDE REDUCTASE COMPLEX, SUBUNIT 1"/>
    <property type="match status" value="1"/>
</dbReference>
<accession>A0A835CV86</accession>
<dbReference type="GO" id="GO:0047057">
    <property type="term" value="F:vitamin-K-epoxide reductase (warfarin-sensitive) activity"/>
    <property type="evidence" value="ECO:0007669"/>
    <property type="project" value="UniProtKB-EC"/>
</dbReference>
<keyword evidence="5" id="KW-0874">Quinone</keyword>
<evidence type="ECO:0000313" key="15">
    <source>
        <dbReference type="Proteomes" id="UP000639338"/>
    </source>
</evidence>
<evidence type="ECO:0000256" key="10">
    <source>
        <dbReference type="ARBA" id="ARBA00023157"/>
    </source>
</evidence>
<evidence type="ECO:0000256" key="2">
    <source>
        <dbReference type="ARBA" id="ARBA00006214"/>
    </source>
</evidence>
<dbReference type="AlphaFoldDB" id="A0A835CV86"/>
<keyword evidence="4 12" id="KW-0812">Transmembrane</keyword>
<evidence type="ECO:0000256" key="7">
    <source>
        <dbReference type="ARBA" id="ARBA00022989"/>
    </source>
</evidence>
<keyword evidence="15" id="KW-1185">Reference proteome</keyword>
<dbReference type="PANTHER" id="PTHR14519:SF8">
    <property type="entry name" value="VITAMIN K EPOXIDE REDUCTASE COMPLEX SUBUNIT 1"/>
    <property type="match status" value="1"/>
</dbReference>
<keyword evidence="8" id="KW-0560">Oxidoreductase</keyword>
<keyword evidence="6" id="KW-0256">Endoplasmic reticulum</keyword>
<keyword evidence="7 12" id="KW-1133">Transmembrane helix</keyword>
<feature type="transmembrane region" description="Helical" evidence="12">
    <location>
        <begin position="129"/>
        <end position="148"/>
    </location>
</feature>
<evidence type="ECO:0000256" key="9">
    <source>
        <dbReference type="ARBA" id="ARBA00023136"/>
    </source>
</evidence>
<dbReference type="GO" id="GO:0042373">
    <property type="term" value="P:vitamin K metabolic process"/>
    <property type="evidence" value="ECO:0007669"/>
    <property type="project" value="InterPro"/>
</dbReference>
<dbReference type="EMBL" id="JACMRX010000003">
    <property type="protein sequence ID" value="KAF7994115.1"/>
    <property type="molecule type" value="Genomic_DNA"/>
</dbReference>
<sequence>MIPTSGKIHKLNTGLVTACVVGLALSYYAYYVETSKEKDSNYEPLCDISEHVSCTKAFMSKYGKGYGLISEDSIFYLPNSLYGLGFYGLVAIISVCNKYSHAVFLLILAVLSNIGTVYLTWILHLLNDICIVCVGTYTVNAIILILSYSKYRIISKPIIQRSAKRKRH</sequence>
<gene>
    <name evidence="14" type="ORF">HCN44_011384</name>
</gene>
<evidence type="ECO:0000259" key="13">
    <source>
        <dbReference type="SMART" id="SM00756"/>
    </source>
</evidence>
<comment type="caution">
    <text evidence="14">The sequence shown here is derived from an EMBL/GenBank/DDBJ whole genome shotgun (WGS) entry which is preliminary data.</text>
</comment>
<evidence type="ECO:0000256" key="8">
    <source>
        <dbReference type="ARBA" id="ARBA00023002"/>
    </source>
</evidence>
<dbReference type="Proteomes" id="UP000639338">
    <property type="component" value="Unassembled WGS sequence"/>
</dbReference>
<evidence type="ECO:0000256" key="6">
    <source>
        <dbReference type="ARBA" id="ARBA00022824"/>
    </source>
</evidence>
<name>A0A835CV86_APHGI</name>
<dbReference type="EC" id="1.17.4.4" evidence="3"/>
<dbReference type="InterPro" id="IPR038354">
    <property type="entry name" value="VKOR_sf"/>
</dbReference>
<evidence type="ECO:0000256" key="5">
    <source>
        <dbReference type="ARBA" id="ARBA00022719"/>
    </source>
</evidence>
<dbReference type="InterPro" id="IPR042406">
    <property type="entry name" value="VKORC1/VKORC1L1"/>
</dbReference>
<comment type="subcellular location">
    <subcellularLocation>
        <location evidence="1">Endoplasmic reticulum membrane</location>
        <topology evidence="1">Multi-pass membrane protein</topology>
    </subcellularLocation>
</comment>
<feature type="transmembrane region" description="Helical" evidence="12">
    <location>
        <begin position="74"/>
        <end position="96"/>
    </location>
</feature>
<dbReference type="Pfam" id="PF07884">
    <property type="entry name" value="VKOR"/>
    <property type="match status" value="1"/>
</dbReference>
<dbReference type="GO" id="GO:0048038">
    <property type="term" value="F:quinone binding"/>
    <property type="evidence" value="ECO:0007669"/>
    <property type="project" value="UniProtKB-KW"/>
</dbReference>
<evidence type="ECO:0000256" key="12">
    <source>
        <dbReference type="SAM" id="Phobius"/>
    </source>
</evidence>
<evidence type="ECO:0000256" key="11">
    <source>
        <dbReference type="ARBA" id="ARBA00023284"/>
    </source>
</evidence>
<protein>
    <recommendedName>
        <fullName evidence="3">vitamin-K-epoxide reductase (warfarin-sensitive)</fullName>
        <ecNumber evidence="3">1.17.4.4</ecNumber>
    </recommendedName>
</protein>
<keyword evidence="10" id="KW-1015">Disulfide bond</keyword>
<evidence type="ECO:0000256" key="3">
    <source>
        <dbReference type="ARBA" id="ARBA00012278"/>
    </source>
</evidence>
<keyword evidence="11" id="KW-0676">Redox-active center</keyword>
<keyword evidence="9 12" id="KW-0472">Membrane</keyword>